<reference evidence="1" key="1">
    <citation type="submission" date="2020-08" db="EMBL/GenBank/DDBJ databases">
        <title>Ramlibacter sp. GTP1 16S ribosomal RNA gene genome sequencing and assembly.</title>
        <authorList>
            <person name="Kang M."/>
        </authorList>
    </citation>
    <scope>NUCLEOTIDE SEQUENCE</scope>
    <source>
        <strain evidence="1">GTP1</strain>
    </source>
</reference>
<dbReference type="InterPro" id="IPR029045">
    <property type="entry name" value="ClpP/crotonase-like_dom_sf"/>
</dbReference>
<dbReference type="AlphaFoldDB" id="A0A923S169"/>
<evidence type="ECO:0000313" key="1">
    <source>
        <dbReference type="EMBL" id="MBC5763343.1"/>
    </source>
</evidence>
<accession>A0A923S169</accession>
<organism evidence="1 2">
    <name type="scientific">Ramlibacter albus</name>
    <dbReference type="NCBI Taxonomy" id="2079448"/>
    <lineage>
        <taxon>Bacteria</taxon>
        <taxon>Pseudomonadati</taxon>
        <taxon>Pseudomonadota</taxon>
        <taxon>Betaproteobacteria</taxon>
        <taxon>Burkholderiales</taxon>
        <taxon>Comamonadaceae</taxon>
        <taxon>Ramlibacter</taxon>
    </lineage>
</organism>
<sequence length="223" mass="23317">MAASGRGAAEGVMVRHLVAFGLAFVCISAQAGIVREAAGRVIVSGQIAPEDASRLLDLLARNPGIDTVLFHECRGGTLGAANAFATIIRDRKLKTLAAGQCTSACALAFLAGVPRRFEAVPGFSMIGLHAPRLPDSSGPSSDAVSQKMLQWVERATGGKLSKEVMDLIASSWAPASGVMFMSYNVGSVRMSRTVYCDGTQDGTLEKCRTLRGADALSQGIVTE</sequence>
<protein>
    <submittedName>
        <fullName evidence="1">Uncharacterized protein</fullName>
    </submittedName>
</protein>
<evidence type="ECO:0000313" key="2">
    <source>
        <dbReference type="Proteomes" id="UP000596827"/>
    </source>
</evidence>
<dbReference type="SUPFAM" id="SSF52096">
    <property type="entry name" value="ClpP/crotonase"/>
    <property type="match status" value="1"/>
</dbReference>
<comment type="caution">
    <text evidence="1">The sequence shown here is derived from an EMBL/GenBank/DDBJ whole genome shotgun (WGS) entry which is preliminary data.</text>
</comment>
<gene>
    <name evidence="1" type="ORF">H8R02_02690</name>
</gene>
<dbReference type="RefSeq" id="WP_187079797.1">
    <property type="nucleotide sequence ID" value="NZ_JACORU010000001.1"/>
</dbReference>
<name>A0A923S169_9BURK</name>
<keyword evidence="2" id="KW-1185">Reference proteome</keyword>
<dbReference type="Gene3D" id="3.90.226.10">
    <property type="entry name" value="2-enoyl-CoA Hydratase, Chain A, domain 1"/>
    <property type="match status" value="1"/>
</dbReference>
<proteinExistence type="predicted"/>
<dbReference type="Proteomes" id="UP000596827">
    <property type="component" value="Unassembled WGS sequence"/>
</dbReference>
<dbReference type="EMBL" id="JACORU010000001">
    <property type="protein sequence ID" value="MBC5763343.1"/>
    <property type="molecule type" value="Genomic_DNA"/>
</dbReference>